<accession>A0AAE9MRT0</accession>
<organism evidence="2 3">
    <name type="scientific">Taraxacum betanucleorhabdovirus 1</name>
    <dbReference type="NCBI Taxonomy" id="2950879"/>
    <lineage>
        <taxon>Viruses</taxon>
        <taxon>Riboviria</taxon>
        <taxon>Orthornavirae</taxon>
        <taxon>Negarnaviricota</taxon>
        <taxon>Haploviricotina</taxon>
        <taxon>Monjiviricetes</taxon>
        <taxon>Mononegavirales</taxon>
        <taxon>Rhabdoviridae</taxon>
        <taxon>Betarhabdovirinae</taxon>
        <taxon>Betanucleorhabdovirus</taxon>
    </lineage>
</organism>
<feature type="compositionally biased region" description="Basic and acidic residues" evidence="1">
    <location>
        <begin position="276"/>
        <end position="285"/>
    </location>
</feature>
<sequence>MQISAMASCATSVKGYATVAFQTPKREMTSSKIWSIIKMILGLRPKYVELHFSANRGEANRTKLSADDDTVCLLPDIVGGCLQAANIHASEGSSVNLLLGKCTKYTIPFGSSLKDTGHVTVMMTLPFPTEGCYQIHASFSGYLRTASHVKDHYMVEVNLEVYIKRLMSSDVEGLLSKCTPVYPFQLHHPDKFPTSDDTSDSEKSHSASEAEQEDNHPLEQDPELTNNLHKESKRSRRHVTMRALMSKRKREDLLNYMVGRAKPPSPQDQQASASGHPEDQQHTDGLDNNTP</sequence>
<evidence type="ECO:0000313" key="2">
    <source>
        <dbReference type="EMBL" id="UTQ50569.1"/>
    </source>
</evidence>
<feature type="compositionally biased region" description="Basic and acidic residues" evidence="1">
    <location>
        <begin position="189"/>
        <end position="219"/>
    </location>
</feature>
<dbReference type="EMBL" id="OL472118">
    <property type="protein sequence ID" value="UTQ50569.1"/>
    <property type="molecule type" value="Viral_cRNA"/>
</dbReference>
<keyword evidence="3" id="KW-1185">Reference proteome</keyword>
<evidence type="ECO:0000256" key="1">
    <source>
        <dbReference type="SAM" id="MobiDB-lite"/>
    </source>
</evidence>
<name>A0AAE9MRT0_9RHAB</name>
<proteinExistence type="predicted"/>
<feature type="region of interest" description="Disordered" evidence="1">
    <location>
        <begin position="189"/>
        <end position="291"/>
    </location>
</feature>
<dbReference type="Proteomes" id="UP001269389">
    <property type="component" value="Segment"/>
</dbReference>
<evidence type="ECO:0000313" key="3">
    <source>
        <dbReference type="Proteomes" id="UP001269389"/>
    </source>
</evidence>
<gene>
    <name evidence="2" type="primary">M</name>
</gene>
<protein>
    <submittedName>
        <fullName evidence="2">Matrix protein</fullName>
    </submittedName>
</protein>
<feature type="compositionally biased region" description="Basic residues" evidence="1">
    <location>
        <begin position="231"/>
        <end position="248"/>
    </location>
</feature>
<reference evidence="2" key="1">
    <citation type="journal article" date="2022" name="bioRxiv">
        <title>In-depth study of tomato and weed viromes reveals undiscovered plant virus diversity in an agroecosystem.</title>
        <authorList>
            <person name="Rivarez M.P.S."/>
            <person name="Pecman A."/>
            <person name="Bacnik K."/>
            <person name="Maksimovic Carvalho Ferreira O."/>
            <person name="Vucurovic A."/>
            <person name="Seljak G."/>
            <person name="Mehle N."/>
            <person name="Gutierrez-Aguirre I."/>
            <person name="Ravnikar M."/>
            <person name="Kutnjak D."/>
        </authorList>
    </citation>
    <scope>NUCLEOTIDE SEQUENCE</scope>
    <source>
        <strain evidence="2">PLE20SW</strain>
    </source>
</reference>